<dbReference type="Gene3D" id="3.30.230.10">
    <property type="match status" value="1"/>
</dbReference>
<evidence type="ECO:0000256" key="6">
    <source>
        <dbReference type="ARBA" id="ARBA00022884"/>
    </source>
</evidence>
<keyword evidence="10" id="KW-1185">Reference proteome</keyword>
<dbReference type="AlphaFoldDB" id="A0A9Q6LVF4"/>
<dbReference type="HAMAP" id="MF_00227">
    <property type="entry name" value="RNase_P"/>
    <property type="match status" value="1"/>
</dbReference>
<protein>
    <recommendedName>
        <fullName evidence="7 8">Ribonuclease P protein component</fullName>
        <shortName evidence="7">RNase P protein</shortName>
        <shortName evidence="7">RNaseP protein</shortName>
        <ecNumber evidence="7 8">3.1.26.5</ecNumber>
    </recommendedName>
    <alternativeName>
        <fullName evidence="7">Protein C5</fullName>
    </alternativeName>
</protein>
<dbReference type="GO" id="GO:0004526">
    <property type="term" value="F:ribonuclease P activity"/>
    <property type="evidence" value="ECO:0007669"/>
    <property type="project" value="UniProtKB-UniRule"/>
</dbReference>
<dbReference type="EMBL" id="CP038908">
    <property type="protein sequence ID" value="QGO07577.1"/>
    <property type="molecule type" value="Genomic_DNA"/>
</dbReference>
<keyword evidence="5 7" id="KW-0378">Hydrolase</keyword>
<accession>A0A9Q6LVF4</accession>
<dbReference type="NCBIfam" id="TIGR00188">
    <property type="entry name" value="rnpA"/>
    <property type="match status" value="1"/>
</dbReference>
<evidence type="ECO:0000256" key="2">
    <source>
        <dbReference type="ARBA" id="ARBA00022694"/>
    </source>
</evidence>
<dbReference type="SUPFAM" id="SSF54211">
    <property type="entry name" value="Ribosomal protein S5 domain 2-like"/>
    <property type="match status" value="1"/>
</dbReference>
<dbReference type="RefSeq" id="WP_032126527.1">
    <property type="nucleotide sequence ID" value="NZ_CP012413.1"/>
</dbReference>
<evidence type="ECO:0000256" key="3">
    <source>
        <dbReference type="ARBA" id="ARBA00022722"/>
    </source>
</evidence>
<evidence type="ECO:0000313" key="10">
    <source>
        <dbReference type="Proteomes" id="UP000422232"/>
    </source>
</evidence>
<keyword evidence="3 7" id="KW-0540">Nuclease</keyword>
<evidence type="ECO:0000256" key="4">
    <source>
        <dbReference type="ARBA" id="ARBA00022759"/>
    </source>
</evidence>
<keyword evidence="6 7" id="KW-0694">RNA-binding</keyword>
<comment type="similarity">
    <text evidence="7">Belongs to the RnpA family.</text>
</comment>
<proteinExistence type="inferred from homology"/>
<dbReference type="Proteomes" id="UP000422232">
    <property type="component" value="Chromosome"/>
</dbReference>
<dbReference type="GO" id="GO:0000049">
    <property type="term" value="F:tRNA binding"/>
    <property type="evidence" value="ECO:0007669"/>
    <property type="project" value="UniProtKB-UniRule"/>
</dbReference>
<dbReference type="Pfam" id="PF00825">
    <property type="entry name" value="Ribonuclease_P"/>
    <property type="match status" value="1"/>
</dbReference>
<dbReference type="GO" id="GO:0001682">
    <property type="term" value="P:tRNA 5'-leader removal"/>
    <property type="evidence" value="ECO:0007669"/>
    <property type="project" value="UniProtKB-UniRule"/>
</dbReference>
<evidence type="ECO:0000313" key="9">
    <source>
        <dbReference type="EMBL" id="QGO07577.1"/>
    </source>
</evidence>
<dbReference type="GeneID" id="66742446"/>
<comment type="catalytic activity">
    <reaction evidence="7">
        <text>Endonucleolytic cleavage of RNA, removing 5'-extranucleotides from tRNA precursor.</text>
        <dbReference type="EC" id="3.1.26.5"/>
    </reaction>
</comment>
<organism evidence="9 10">
    <name type="scientific">Piscirickettsia salmonis</name>
    <dbReference type="NCBI Taxonomy" id="1238"/>
    <lineage>
        <taxon>Bacteria</taxon>
        <taxon>Pseudomonadati</taxon>
        <taxon>Pseudomonadota</taxon>
        <taxon>Gammaproteobacteria</taxon>
        <taxon>Thiotrichales</taxon>
        <taxon>Piscirickettsiaceae</taxon>
        <taxon>Piscirickettsia</taxon>
    </lineage>
</organism>
<dbReference type="InterPro" id="IPR000100">
    <property type="entry name" value="RNase_P"/>
</dbReference>
<dbReference type="GO" id="GO:0030677">
    <property type="term" value="C:ribonuclease P complex"/>
    <property type="evidence" value="ECO:0007669"/>
    <property type="project" value="TreeGrafter"/>
</dbReference>
<dbReference type="GO" id="GO:0042781">
    <property type="term" value="F:3'-tRNA processing endoribonuclease activity"/>
    <property type="evidence" value="ECO:0007669"/>
    <property type="project" value="TreeGrafter"/>
</dbReference>
<dbReference type="PANTHER" id="PTHR33992:SF1">
    <property type="entry name" value="RIBONUCLEASE P PROTEIN COMPONENT"/>
    <property type="match status" value="1"/>
</dbReference>
<keyword evidence="4 7" id="KW-0255">Endonuclease</keyword>
<evidence type="ECO:0000256" key="8">
    <source>
        <dbReference type="NCBIfam" id="TIGR00188"/>
    </source>
</evidence>
<name>A0A9Q6LVF4_PISSA</name>
<dbReference type="PROSITE" id="PS00648">
    <property type="entry name" value="RIBONUCLEASE_P"/>
    <property type="match status" value="1"/>
</dbReference>
<evidence type="ECO:0000256" key="5">
    <source>
        <dbReference type="ARBA" id="ARBA00022801"/>
    </source>
</evidence>
<dbReference type="InterPro" id="IPR020539">
    <property type="entry name" value="RNase_P_CS"/>
</dbReference>
<sequence length="120" mass="13755">MPAKFSRSLRLLDARDFGLVFKNQRRISVRGFSLYHAASTNNLVVTSRLGLAVSKKHAKRAVSRNLIKRLIRESFRQQSDQLPNIDCVVVTRPGVINLSRCELHQAIKLLFERLRSLQLT</sequence>
<gene>
    <name evidence="7 9" type="primary">rnpA</name>
    <name evidence="9" type="ORF">Psal009_03535</name>
</gene>
<dbReference type="InterPro" id="IPR014721">
    <property type="entry name" value="Ribsml_uS5_D2-typ_fold_subgr"/>
</dbReference>
<dbReference type="EC" id="3.1.26.5" evidence="7 8"/>
<comment type="function">
    <text evidence="1 7">RNaseP catalyzes the removal of the 5'-leader sequence from pre-tRNA to produce the mature 5'-terminus. It can also cleave other RNA substrates such as 4.5S RNA. The protein component plays an auxiliary but essential role in vivo by binding to the 5'-leader sequence and broadening the substrate specificity of the ribozyme.</text>
</comment>
<reference evidence="9 10" key="1">
    <citation type="submission" date="2019-04" db="EMBL/GenBank/DDBJ databases">
        <title>Complete genome sequencing of Piscirickettsia salmonis strain Psal-009.</title>
        <authorList>
            <person name="Schober I."/>
            <person name="Bunk B."/>
            <person name="Sproer C."/>
            <person name="Carril G.P."/>
            <person name="Riedel T."/>
            <person name="Flores-Herrera P.A."/>
            <person name="Nourdin-Galindo G."/>
            <person name="Marshall S.H."/>
            <person name="Overmann J."/>
        </authorList>
    </citation>
    <scope>NUCLEOTIDE SEQUENCE [LARGE SCALE GENOMIC DNA]</scope>
    <source>
        <strain evidence="9 10">Psal-009</strain>
    </source>
</reference>
<dbReference type="PANTHER" id="PTHR33992">
    <property type="entry name" value="RIBONUCLEASE P PROTEIN COMPONENT"/>
    <property type="match status" value="1"/>
</dbReference>
<dbReference type="InterPro" id="IPR020568">
    <property type="entry name" value="Ribosomal_Su5_D2-typ_SF"/>
</dbReference>
<evidence type="ECO:0000256" key="1">
    <source>
        <dbReference type="ARBA" id="ARBA00002663"/>
    </source>
</evidence>
<keyword evidence="2 7" id="KW-0819">tRNA processing</keyword>
<comment type="subunit">
    <text evidence="7">Consists of a catalytic RNA component (M1 or rnpB) and a protein subunit.</text>
</comment>
<evidence type="ECO:0000256" key="7">
    <source>
        <dbReference type="HAMAP-Rule" id="MF_00227"/>
    </source>
</evidence>